<comment type="similarity">
    <text evidence="1 6">Belongs to the sigma-70 factor family. ECF subfamily.</text>
</comment>
<name>A0A255ZUK7_9FLAO</name>
<evidence type="ECO:0000256" key="4">
    <source>
        <dbReference type="ARBA" id="ARBA00023125"/>
    </source>
</evidence>
<organism evidence="9 10">
    <name type="scientific">Flavobacterium aurantiibacter</name>
    <dbReference type="NCBI Taxonomy" id="2023067"/>
    <lineage>
        <taxon>Bacteria</taxon>
        <taxon>Pseudomonadati</taxon>
        <taxon>Bacteroidota</taxon>
        <taxon>Flavobacteriia</taxon>
        <taxon>Flavobacteriales</taxon>
        <taxon>Flavobacteriaceae</taxon>
        <taxon>Flavobacterium</taxon>
    </lineage>
</organism>
<dbReference type="CDD" id="cd06171">
    <property type="entry name" value="Sigma70_r4"/>
    <property type="match status" value="1"/>
</dbReference>
<dbReference type="InterPro" id="IPR013325">
    <property type="entry name" value="RNA_pol_sigma_r2"/>
</dbReference>
<feature type="domain" description="RNA polymerase sigma factor 70 region 4 type 2" evidence="8">
    <location>
        <begin position="116"/>
        <end position="167"/>
    </location>
</feature>
<gene>
    <name evidence="9" type="ORF">CHX27_06715</name>
</gene>
<keyword evidence="2 6" id="KW-0805">Transcription regulation</keyword>
<dbReference type="EMBL" id="NOXX01000186">
    <property type="protein sequence ID" value="OYQ45116.1"/>
    <property type="molecule type" value="Genomic_DNA"/>
</dbReference>
<sequence>MSQPLERFEKIYTEYRLLVYNLALHYANNIEDAEEITQNAFVKIYLKLEKFEHKSELKTWIYRITINESLDFLRKKKAKKYFFNYLPKNPDQKELERASNFEHPGILLERQEDARILFEAINTLAENQKTAFLLSKVELLSNPEIAEIMQTSVSAVESLVFRAKSTLREKLKEKFKEYRKNN</sequence>
<dbReference type="Pfam" id="PF08281">
    <property type="entry name" value="Sigma70_r4_2"/>
    <property type="match status" value="1"/>
</dbReference>
<evidence type="ECO:0000313" key="10">
    <source>
        <dbReference type="Proteomes" id="UP000216035"/>
    </source>
</evidence>
<evidence type="ECO:0000259" key="7">
    <source>
        <dbReference type="Pfam" id="PF04542"/>
    </source>
</evidence>
<dbReference type="InterPro" id="IPR039425">
    <property type="entry name" value="RNA_pol_sigma-70-like"/>
</dbReference>
<keyword evidence="10" id="KW-1185">Reference proteome</keyword>
<comment type="caution">
    <text evidence="9">The sequence shown here is derived from an EMBL/GenBank/DDBJ whole genome shotgun (WGS) entry which is preliminary data.</text>
</comment>
<dbReference type="PANTHER" id="PTHR43133:SF51">
    <property type="entry name" value="RNA POLYMERASE SIGMA FACTOR"/>
    <property type="match status" value="1"/>
</dbReference>
<dbReference type="PANTHER" id="PTHR43133">
    <property type="entry name" value="RNA POLYMERASE ECF-TYPE SIGMA FACTO"/>
    <property type="match status" value="1"/>
</dbReference>
<evidence type="ECO:0000313" key="9">
    <source>
        <dbReference type="EMBL" id="OYQ45116.1"/>
    </source>
</evidence>
<protein>
    <recommendedName>
        <fullName evidence="6">RNA polymerase sigma factor</fullName>
    </recommendedName>
</protein>
<dbReference type="Proteomes" id="UP000216035">
    <property type="component" value="Unassembled WGS sequence"/>
</dbReference>
<feature type="domain" description="RNA polymerase sigma-70 region 2" evidence="7">
    <location>
        <begin position="11"/>
        <end position="77"/>
    </location>
</feature>
<proteinExistence type="inferred from homology"/>
<dbReference type="InterPro" id="IPR013324">
    <property type="entry name" value="RNA_pol_sigma_r3/r4-like"/>
</dbReference>
<keyword evidence="5 6" id="KW-0804">Transcription</keyword>
<dbReference type="Pfam" id="PF04542">
    <property type="entry name" value="Sigma70_r2"/>
    <property type="match status" value="1"/>
</dbReference>
<dbReference type="GO" id="GO:0003677">
    <property type="term" value="F:DNA binding"/>
    <property type="evidence" value="ECO:0007669"/>
    <property type="project" value="UniProtKB-KW"/>
</dbReference>
<dbReference type="InterPro" id="IPR007627">
    <property type="entry name" value="RNA_pol_sigma70_r2"/>
</dbReference>
<evidence type="ECO:0000256" key="2">
    <source>
        <dbReference type="ARBA" id="ARBA00023015"/>
    </source>
</evidence>
<reference evidence="9 10" key="1">
    <citation type="submission" date="2017-07" db="EMBL/GenBank/DDBJ databases">
        <title>Flavobacterium cyanobacteriorum sp. nov., isolated from cyanobacterial aggregates in a eutrophic lake.</title>
        <authorList>
            <person name="Cai H."/>
        </authorList>
    </citation>
    <scope>NUCLEOTIDE SEQUENCE [LARGE SCALE GENOMIC DNA]</scope>
    <source>
        <strain evidence="9 10">TH167</strain>
    </source>
</reference>
<dbReference type="InterPro" id="IPR013249">
    <property type="entry name" value="RNA_pol_sigma70_r4_t2"/>
</dbReference>
<accession>A0A255ZUK7</accession>
<dbReference type="NCBIfam" id="TIGR02937">
    <property type="entry name" value="sigma70-ECF"/>
    <property type="match status" value="1"/>
</dbReference>
<dbReference type="SUPFAM" id="SSF88946">
    <property type="entry name" value="Sigma2 domain of RNA polymerase sigma factors"/>
    <property type="match status" value="1"/>
</dbReference>
<dbReference type="InterPro" id="IPR000838">
    <property type="entry name" value="RNA_pol_sigma70_ECF_CS"/>
</dbReference>
<dbReference type="RefSeq" id="WP_094485995.1">
    <property type="nucleotide sequence ID" value="NZ_NOXX01000186.1"/>
</dbReference>
<dbReference type="AlphaFoldDB" id="A0A255ZUK7"/>
<dbReference type="InterPro" id="IPR036388">
    <property type="entry name" value="WH-like_DNA-bd_sf"/>
</dbReference>
<evidence type="ECO:0000256" key="5">
    <source>
        <dbReference type="ARBA" id="ARBA00023163"/>
    </source>
</evidence>
<dbReference type="Gene3D" id="1.10.1740.10">
    <property type="match status" value="1"/>
</dbReference>
<dbReference type="SUPFAM" id="SSF88659">
    <property type="entry name" value="Sigma3 and sigma4 domains of RNA polymerase sigma factors"/>
    <property type="match status" value="1"/>
</dbReference>
<evidence type="ECO:0000256" key="6">
    <source>
        <dbReference type="RuleBase" id="RU000716"/>
    </source>
</evidence>
<dbReference type="InterPro" id="IPR014284">
    <property type="entry name" value="RNA_pol_sigma-70_dom"/>
</dbReference>
<keyword evidence="3 6" id="KW-0731">Sigma factor</keyword>
<dbReference type="GO" id="GO:0016987">
    <property type="term" value="F:sigma factor activity"/>
    <property type="evidence" value="ECO:0007669"/>
    <property type="project" value="UniProtKB-KW"/>
</dbReference>
<evidence type="ECO:0000259" key="8">
    <source>
        <dbReference type="Pfam" id="PF08281"/>
    </source>
</evidence>
<dbReference type="PROSITE" id="PS01063">
    <property type="entry name" value="SIGMA70_ECF"/>
    <property type="match status" value="1"/>
</dbReference>
<evidence type="ECO:0000256" key="3">
    <source>
        <dbReference type="ARBA" id="ARBA00023082"/>
    </source>
</evidence>
<keyword evidence="4 6" id="KW-0238">DNA-binding</keyword>
<dbReference type="GO" id="GO:0006352">
    <property type="term" value="P:DNA-templated transcription initiation"/>
    <property type="evidence" value="ECO:0007669"/>
    <property type="project" value="InterPro"/>
</dbReference>
<dbReference type="Gene3D" id="1.10.10.10">
    <property type="entry name" value="Winged helix-like DNA-binding domain superfamily/Winged helix DNA-binding domain"/>
    <property type="match status" value="1"/>
</dbReference>
<evidence type="ECO:0000256" key="1">
    <source>
        <dbReference type="ARBA" id="ARBA00010641"/>
    </source>
</evidence>
<dbReference type="OrthoDB" id="1027298at2"/>